<evidence type="ECO:0000313" key="1">
    <source>
        <dbReference type="EMBL" id="CEM48989.1"/>
    </source>
</evidence>
<gene>
    <name evidence="1" type="ORF">Cvel_1470</name>
</gene>
<protein>
    <submittedName>
        <fullName evidence="1">Uncharacterized protein</fullName>
    </submittedName>
</protein>
<dbReference type="EMBL" id="CDMZ01004201">
    <property type="protein sequence ID" value="CEM48989.1"/>
    <property type="molecule type" value="Genomic_DNA"/>
</dbReference>
<accession>A0A0G4HWY7</accession>
<proteinExistence type="predicted"/>
<reference evidence="1" key="1">
    <citation type="submission" date="2014-11" db="EMBL/GenBank/DDBJ databases">
        <authorList>
            <person name="Otto D Thomas"/>
            <person name="Naeem Raeece"/>
        </authorList>
    </citation>
    <scope>NUCLEOTIDE SEQUENCE</scope>
</reference>
<name>A0A0G4HWY7_9ALVE</name>
<dbReference type="VEuPathDB" id="CryptoDB:Cvel_1470"/>
<dbReference type="AlphaFoldDB" id="A0A0G4HWY7"/>
<organism evidence="1">
    <name type="scientific">Chromera velia CCMP2878</name>
    <dbReference type="NCBI Taxonomy" id="1169474"/>
    <lineage>
        <taxon>Eukaryota</taxon>
        <taxon>Sar</taxon>
        <taxon>Alveolata</taxon>
        <taxon>Colpodellida</taxon>
        <taxon>Chromeraceae</taxon>
        <taxon>Chromera</taxon>
    </lineage>
</organism>
<sequence>MLRGVAVAAVAFATADAAYLRRTLFIPVSLGAVEGPAVQRDMPVLEQLTTLETAGDKMTPSLYSAQKTNFDALDGKVKKNLEKEWGTGEQYIVDQAQLQRRKDAYNKWEEFQKSENIGSKINKVFETESKAIAPKQ</sequence>